<accession>A0A0L0SF40</accession>
<reference evidence="2" key="2">
    <citation type="submission" date="2009-11" db="EMBL/GenBank/DDBJ databases">
        <title>The Genome Sequence of Allomyces macrogynus strain ATCC 38327.</title>
        <authorList>
            <consortium name="The Broad Institute Genome Sequencing Platform"/>
            <person name="Russ C."/>
            <person name="Cuomo C."/>
            <person name="Shea T."/>
            <person name="Young S.K."/>
            <person name="Zeng Q."/>
            <person name="Koehrsen M."/>
            <person name="Haas B."/>
            <person name="Borodovsky M."/>
            <person name="Guigo R."/>
            <person name="Alvarado L."/>
            <person name="Berlin A."/>
            <person name="Borenstein D."/>
            <person name="Chen Z."/>
            <person name="Engels R."/>
            <person name="Freedman E."/>
            <person name="Gellesch M."/>
            <person name="Goldberg J."/>
            <person name="Griggs A."/>
            <person name="Gujja S."/>
            <person name="Heiman D."/>
            <person name="Hepburn T."/>
            <person name="Howarth C."/>
            <person name="Jen D."/>
            <person name="Larson L."/>
            <person name="Lewis B."/>
            <person name="Mehta T."/>
            <person name="Park D."/>
            <person name="Pearson M."/>
            <person name="Roberts A."/>
            <person name="Saif S."/>
            <person name="Shenoy N."/>
            <person name="Sisk P."/>
            <person name="Stolte C."/>
            <person name="Sykes S."/>
            <person name="Walk T."/>
            <person name="White J."/>
            <person name="Yandava C."/>
            <person name="Burger G."/>
            <person name="Gray M.W."/>
            <person name="Holland P.W.H."/>
            <person name="King N."/>
            <person name="Lang F.B.F."/>
            <person name="Roger A.J."/>
            <person name="Ruiz-Trillo I."/>
            <person name="Lander E."/>
            <person name="Nusbaum C."/>
        </authorList>
    </citation>
    <scope>NUCLEOTIDE SEQUENCE [LARGE SCALE GENOMIC DNA]</scope>
    <source>
        <strain evidence="2">ATCC 38327</strain>
    </source>
</reference>
<dbReference type="AlphaFoldDB" id="A0A0L0SF40"/>
<keyword evidence="2" id="KW-1185">Reference proteome</keyword>
<dbReference type="EMBL" id="GG745337">
    <property type="protein sequence ID" value="KNE61153.1"/>
    <property type="molecule type" value="Genomic_DNA"/>
</dbReference>
<protein>
    <submittedName>
        <fullName evidence="1">Uncharacterized protein</fullName>
    </submittedName>
</protein>
<reference evidence="1 2" key="1">
    <citation type="submission" date="2009-11" db="EMBL/GenBank/DDBJ databases">
        <title>Annotation of Allomyces macrogynus ATCC 38327.</title>
        <authorList>
            <consortium name="The Broad Institute Genome Sequencing Platform"/>
            <person name="Russ C."/>
            <person name="Cuomo C."/>
            <person name="Burger G."/>
            <person name="Gray M.W."/>
            <person name="Holland P.W.H."/>
            <person name="King N."/>
            <person name="Lang F.B.F."/>
            <person name="Roger A.J."/>
            <person name="Ruiz-Trillo I."/>
            <person name="Young S.K."/>
            <person name="Zeng Q."/>
            <person name="Gargeya S."/>
            <person name="Fitzgerald M."/>
            <person name="Haas B."/>
            <person name="Abouelleil A."/>
            <person name="Alvarado L."/>
            <person name="Arachchi H.M."/>
            <person name="Berlin A."/>
            <person name="Chapman S.B."/>
            <person name="Gearin G."/>
            <person name="Goldberg J."/>
            <person name="Griggs A."/>
            <person name="Gujja S."/>
            <person name="Hansen M."/>
            <person name="Heiman D."/>
            <person name="Howarth C."/>
            <person name="Larimer J."/>
            <person name="Lui A."/>
            <person name="MacDonald P.J.P."/>
            <person name="McCowen C."/>
            <person name="Montmayeur A."/>
            <person name="Murphy C."/>
            <person name="Neiman D."/>
            <person name="Pearson M."/>
            <person name="Priest M."/>
            <person name="Roberts A."/>
            <person name="Saif S."/>
            <person name="Shea T."/>
            <person name="Sisk P."/>
            <person name="Stolte C."/>
            <person name="Sykes S."/>
            <person name="Wortman J."/>
            <person name="Nusbaum C."/>
            <person name="Birren B."/>
        </authorList>
    </citation>
    <scope>NUCLEOTIDE SEQUENCE [LARGE SCALE GENOMIC DNA]</scope>
    <source>
        <strain evidence="1 2">ATCC 38327</strain>
    </source>
</reference>
<organism evidence="1 2">
    <name type="scientific">Allomyces macrogynus (strain ATCC 38327)</name>
    <name type="common">Allomyces javanicus var. macrogynus</name>
    <dbReference type="NCBI Taxonomy" id="578462"/>
    <lineage>
        <taxon>Eukaryota</taxon>
        <taxon>Fungi</taxon>
        <taxon>Fungi incertae sedis</taxon>
        <taxon>Blastocladiomycota</taxon>
        <taxon>Blastocladiomycetes</taxon>
        <taxon>Blastocladiales</taxon>
        <taxon>Blastocladiaceae</taxon>
        <taxon>Allomyces</taxon>
    </lineage>
</organism>
<name>A0A0L0SF40_ALLM3</name>
<sequence length="91" mass="10378">MYDLMVECVELQADWAAIISRAHNGDAEPSEHRSVRQTLMVLKRDYELRRSRCGIRKADIDAHCHTCLCYRLVADLDPARDDGNADDADTE</sequence>
<dbReference type="Proteomes" id="UP000054350">
    <property type="component" value="Unassembled WGS sequence"/>
</dbReference>
<gene>
    <name evidence="1" type="ORF">AMAG_18750</name>
</gene>
<evidence type="ECO:0000313" key="2">
    <source>
        <dbReference type="Proteomes" id="UP000054350"/>
    </source>
</evidence>
<evidence type="ECO:0000313" key="1">
    <source>
        <dbReference type="EMBL" id="KNE61153.1"/>
    </source>
</evidence>
<dbReference type="VEuPathDB" id="FungiDB:AMAG_18750"/>
<proteinExistence type="predicted"/>
<dbReference type="OrthoDB" id="5596798at2759"/>